<keyword evidence="3" id="KW-0436">Ligase</keyword>
<dbReference type="GO" id="GO:0004356">
    <property type="term" value="F:glutamine synthetase activity"/>
    <property type="evidence" value="ECO:0007669"/>
    <property type="project" value="InterPro"/>
</dbReference>
<dbReference type="Pfam" id="PF00120">
    <property type="entry name" value="Gln-synt_C"/>
    <property type="match status" value="1"/>
</dbReference>
<dbReference type="SUPFAM" id="SSF55931">
    <property type="entry name" value="Glutamine synthetase/guanido kinase"/>
    <property type="match status" value="1"/>
</dbReference>
<comment type="caution">
    <text evidence="3">The sequence shown here is derived from an EMBL/GenBank/DDBJ whole genome shotgun (WGS) entry which is preliminary data.</text>
</comment>
<evidence type="ECO:0000259" key="2">
    <source>
        <dbReference type="PROSITE" id="PS51987"/>
    </source>
</evidence>
<reference evidence="3" key="1">
    <citation type="submission" date="2013-12" db="EMBL/GenBank/DDBJ databases">
        <title>A Varibaculum cambriense genome reconstructed from a premature infant gut community with otherwise low bacterial novelty that shifts toward anaerobic metabolism during the third week of life.</title>
        <authorList>
            <person name="Brown C.T."/>
            <person name="Sharon I."/>
            <person name="Thomas B.C."/>
            <person name="Castelle C.J."/>
            <person name="Morowitz M.J."/>
            <person name="Banfield J.F."/>
        </authorList>
    </citation>
    <scope>NUCLEOTIDE SEQUENCE</scope>
</reference>
<gene>
    <name evidence="3" type="ORF">Q604_UNBC16046G0001</name>
</gene>
<sequence length="107" mass="11756">GLLKHYEAINPFISSTTDSLNRLKPGFEAPVCIVTSLGTDPSEPSRNRTILCGLIRDIDNPMATRYELRSPNPYTNTYTALALIFISAFDGMKYAITSGKTQAQLEA</sequence>
<dbReference type="Gene3D" id="3.30.590.10">
    <property type="entry name" value="Glutamine synthetase/guanido kinase, catalytic domain"/>
    <property type="match status" value="1"/>
</dbReference>
<dbReference type="PANTHER" id="PTHR43407">
    <property type="entry name" value="GLUTAMINE SYNTHETASE"/>
    <property type="match status" value="1"/>
</dbReference>
<evidence type="ECO:0000313" key="3">
    <source>
        <dbReference type="EMBL" id="ETJ29421.1"/>
    </source>
</evidence>
<dbReference type="PROSITE" id="PS51987">
    <property type="entry name" value="GS_CATALYTIC"/>
    <property type="match status" value="1"/>
</dbReference>
<comment type="similarity">
    <text evidence="1">Belongs to the glutamine synthetase family.</text>
</comment>
<protein>
    <submittedName>
        <fullName evidence="3">Glutamate-ammonia ligase, catalytic protein</fullName>
    </submittedName>
</protein>
<accession>W1XH08</accession>
<dbReference type="GO" id="GO:0006542">
    <property type="term" value="P:glutamine biosynthetic process"/>
    <property type="evidence" value="ECO:0007669"/>
    <property type="project" value="TreeGrafter"/>
</dbReference>
<dbReference type="AlphaFoldDB" id="W1XH08"/>
<name>W1XH08_9ZZZZ</name>
<dbReference type="InterPro" id="IPR014746">
    <property type="entry name" value="Gln_synth/guanido_kin_cat_dom"/>
</dbReference>
<dbReference type="GO" id="GO:0019740">
    <property type="term" value="P:nitrogen utilization"/>
    <property type="evidence" value="ECO:0007669"/>
    <property type="project" value="TreeGrafter"/>
</dbReference>
<feature type="domain" description="GS catalytic" evidence="2">
    <location>
        <begin position="1"/>
        <end position="107"/>
    </location>
</feature>
<feature type="non-terminal residue" evidence="3">
    <location>
        <position position="1"/>
    </location>
</feature>
<feature type="non-terminal residue" evidence="3">
    <location>
        <position position="107"/>
    </location>
</feature>
<organism evidence="3">
    <name type="scientific">human gut metagenome</name>
    <dbReference type="NCBI Taxonomy" id="408170"/>
    <lineage>
        <taxon>unclassified sequences</taxon>
        <taxon>metagenomes</taxon>
        <taxon>organismal metagenomes</taxon>
    </lineage>
</organism>
<evidence type="ECO:0000256" key="1">
    <source>
        <dbReference type="ARBA" id="ARBA00009897"/>
    </source>
</evidence>
<dbReference type="EMBL" id="AZMM01016046">
    <property type="protein sequence ID" value="ETJ29421.1"/>
    <property type="molecule type" value="Genomic_DNA"/>
</dbReference>
<dbReference type="InterPro" id="IPR008146">
    <property type="entry name" value="Gln_synth_cat_dom"/>
</dbReference>
<proteinExistence type="inferred from homology"/>
<dbReference type="GO" id="GO:0016020">
    <property type="term" value="C:membrane"/>
    <property type="evidence" value="ECO:0007669"/>
    <property type="project" value="TreeGrafter"/>
</dbReference>
<dbReference type="PANTHER" id="PTHR43407:SF1">
    <property type="entry name" value="LENGSIN"/>
    <property type="match status" value="1"/>
</dbReference>
<dbReference type="GO" id="GO:0005737">
    <property type="term" value="C:cytoplasm"/>
    <property type="evidence" value="ECO:0007669"/>
    <property type="project" value="TreeGrafter"/>
</dbReference>